<gene>
    <name evidence="1" type="ORF">SAMN05216406_1083</name>
</gene>
<dbReference type="Proteomes" id="UP000182882">
    <property type="component" value="Unassembled WGS sequence"/>
</dbReference>
<evidence type="ECO:0000313" key="2">
    <source>
        <dbReference type="Proteomes" id="UP000182882"/>
    </source>
</evidence>
<keyword evidence="2" id="KW-1185">Reference proteome</keyword>
<name>A0A1H2E0A1_9PROT</name>
<proteinExistence type="predicted"/>
<reference evidence="2" key="1">
    <citation type="submission" date="2016-10" db="EMBL/GenBank/DDBJ databases">
        <authorList>
            <person name="Varghese N."/>
            <person name="Submissions S."/>
        </authorList>
    </citation>
    <scope>NUCLEOTIDE SEQUENCE [LARGE SCALE GENOMIC DNA]</scope>
    <source>
        <strain evidence="2">Nm10</strain>
    </source>
</reference>
<evidence type="ECO:0000313" key="1">
    <source>
        <dbReference type="EMBL" id="SDT88580.1"/>
    </source>
</evidence>
<dbReference type="AlphaFoldDB" id="A0A1H2E0A1"/>
<accession>A0A1H2E0A1</accession>
<protein>
    <submittedName>
        <fullName evidence="1">Uncharacterized protein</fullName>
    </submittedName>
</protein>
<sequence>MIEEHALKQALKEIHRLLGESLARSKTLTFPVGSKRGVHITKEA</sequence>
<organism evidence="1 2">
    <name type="scientific">Nitrosomonas ureae</name>
    <dbReference type="NCBI Taxonomy" id="44577"/>
    <lineage>
        <taxon>Bacteria</taxon>
        <taxon>Pseudomonadati</taxon>
        <taxon>Pseudomonadota</taxon>
        <taxon>Betaproteobacteria</taxon>
        <taxon>Nitrosomonadales</taxon>
        <taxon>Nitrosomonadaceae</taxon>
        <taxon>Nitrosomonas</taxon>
    </lineage>
</organism>
<dbReference type="EMBL" id="FNLN01000008">
    <property type="protein sequence ID" value="SDT88580.1"/>
    <property type="molecule type" value="Genomic_DNA"/>
</dbReference>